<evidence type="ECO:0000259" key="7">
    <source>
        <dbReference type="SMART" id="SM00363"/>
    </source>
</evidence>
<dbReference type="GO" id="GO:0015935">
    <property type="term" value="C:small ribosomal subunit"/>
    <property type="evidence" value="ECO:0007669"/>
    <property type="project" value="TreeGrafter"/>
</dbReference>
<keyword evidence="3 6" id="KW-0694">RNA-binding</keyword>
<accession>A0A385GNJ1</accession>
<protein>
    <submittedName>
        <fullName evidence="8">Ribosomal protein S4</fullName>
    </submittedName>
</protein>
<dbReference type="GO" id="GO:0003735">
    <property type="term" value="F:structural constituent of ribosome"/>
    <property type="evidence" value="ECO:0007669"/>
    <property type="project" value="TreeGrafter"/>
</dbReference>
<dbReference type="InterPro" id="IPR036986">
    <property type="entry name" value="S4_RNA-bd_sf"/>
</dbReference>
<dbReference type="AlphaFoldDB" id="A0A385GNJ1"/>
<dbReference type="SMART" id="SM00363">
    <property type="entry name" value="S4"/>
    <property type="match status" value="1"/>
</dbReference>
<dbReference type="Gene3D" id="3.10.290.10">
    <property type="entry name" value="RNA-binding S4 domain"/>
    <property type="match status" value="1"/>
</dbReference>
<proteinExistence type="inferred from homology"/>
<dbReference type="PANTHER" id="PTHR11831:SF4">
    <property type="entry name" value="SMALL RIBOSOMAL SUBUNIT PROTEIN US4M"/>
    <property type="match status" value="1"/>
</dbReference>
<evidence type="ECO:0000256" key="3">
    <source>
        <dbReference type="ARBA" id="ARBA00022884"/>
    </source>
</evidence>
<dbReference type="CDD" id="cd00165">
    <property type="entry name" value="S4"/>
    <property type="match status" value="1"/>
</dbReference>
<dbReference type="InterPro" id="IPR022801">
    <property type="entry name" value="Ribosomal_uS4"/>
</dbReference>
<dbReference type="Pfam" id="PF01479">
    <property type="entry name" value="S4"/>
    <property type="match status" value="1"/>
</dbReference>
<dbReference type="PANTHER" id="PTHR11831">
    <property type="entry name" value="30S 40S RIBOSOMAL PROTEIN"/>
    <property type="match status" value="1"/>
</dbReference>
<sequence>MLINFNKFKILKKFNIYTLYEFTTKINIYYNTYNNYKLYKLPKQINILRILYKLNKKKIKYYLSKFTITKLIYLLKILKSRLDFILFNSNFFLTLNHARQNILHKHILVDNKIIINYSYMIKNNNIIYIYNRYINLLKNILIYNYIIRNIYINIIESKINKIISLINFKYSIKVIKSFNILLFDSTICYKTFKIKINNNYNINTLICDNILNLY</sequence>
<dbReference type="GO" id="GO:0042274">
    <property type="term" value="P:ribosomal small subunit biogenesis"/>
    <property type="evidence" value="ECO:0007669"/>
    <property type="project" value="TreeGrafter"/>
</dbReference>
<gene>
    <name evidence="8" type="primary">rps4</name>
</gene>
<dbReference type="InterPro" id="IPR002942">
    <property type="entry name" value="S4_RNA-bd"/>
</dbReference>
<name>A0A385GNJ1_9APIC</name>
<keyword evidence="5" id="KW-0687">Ribonucleoprotein</keyword>
<evidence type="ECO:0000256" key="6">
    <source>
        <dbReference type="PROSITE-ProRule" id="PRU00182"/>
    </source>
</evidence>
<evidence type="ECO:0000256" key="1">
    <source>
        <dbReference type="ARBA" id="ARBA00007465"/>
    </source>
</evidence>
<dbReference type="SUPFAM" id="SSF55174">
    <property type="entry name" value="Alpha-L RNA-binding motif"/>
    <property type="match status" value="1"/>
</dbReference>
<reference evidence="8" key="1">
    <citation type="journal article" date="2018" name="Int. J. Parasitol.">
        <title>Insights into the evolution and drug susceptibility of Babesia duncani from the sequence of its mitochondrial and apicoplast genomes.</title>
        <authorList>
            <person name="Virji A.Z."/>
            <person name="Thekkiniath J."/>
            <person name="Ma W."/>
            <person name="Lawres L."/>
            <person name="Knight J."/>
            <person name="Swei A."/>
            <person name="Roch K.L."/>
            <person name="Ben Mamoun C."/>
        </authorList>
    </citation>
    <scope>NUCLEOTIDE SEQUENCE</scope>
    <source>
        <strain evidence="8">WA-1</strain>
    </source>
</reference>
<dbReference type="PROSITE" id="PS50889">
    <property type="entry name" value="S4"/>
    <property type="match status" value="1"/>
</dbReference>
<evidence type="ECO:0000256" key="5">
    <source>
        <dbReference type="ARBA" id="ARBA00023274"/>
    </source>
</evidence>
<keyword evidence="2" id="KW-0699">rRNA-binding</keyword>
<keyword evidence="4 8" id="KW-0689">Ribosomal protein</keyword>
<evidence type="ECO:0000313" key="8">
    <source>
        <dbReference type="EMBL" id="AXX76215.1"/>
    </source>
</evidence>
<dbReference type="GO" id="GO:0019843">
    <property type="term" value="F:rRNA binding"/>
    <property type="evidence" value="ECO:0007669"/>
    <property type="project" value="UniProtKB-KW"/>
</dbReference>
<feature type="domain" description="RNA-binding S4" evidence="7">
    <location>
        <begin position="80"/>
        <end position="146"/>
    </location>
</feature>
<evidence type="ECO:0000256" key="4">
    <source>
        <dbReference type="ARBA" id="ARBA00022980"/>
    </source>
</evidence>
<evidence type="ECO:0000256" key="2">
    <source>
        <dbReference type="ARBA" id="ARBA00022730"/>
    </source>
</evidence>
<organism evidence="8">
    <name type="scientific">Babesia duncani</name>
    <dbReference type="NCBI Taxonomy" id="323732"/>
    <lineage>
        <taxon>Eukaryota</taxon>
        <taxon>Sar</taxon>
        <taxon>Alveolata</taxon>
        <taxon>Apicomplexa</taxon>
        <taxon>Aconoidasida</taxon>
        <taxon>Piroplasmida</taxon>
        <taxon>Babesiidae</taxon>
        <taxon>Babesia</taxon>
    </lineage>
</organism>
<comment type="similarity">
    <text evidence="1">Belongs to the universal ribosomal protein uS4 family.</text>
</comment>
<dbReference type="EMBL" id="MH107388">
    <property type="protein sequence ID" value="AXX76215.1"/>
    <property type="molecule type" value="Genomic_DNA"/>
</dbReference>